<evidence type="ECO:0000313" key="2">
    <source>
        <dbReference type="Proteomes" id="UP000828048"/>
    </source>
</evidence>
<organism evidence="1 2">
    <name type="scientific">Vaccinium darrowii</name>
    <dbReference type="NCBI Taxonomy" id="229202"/>
    <lineage>
        <taxon>Eukaryota</taxon>
        <taxon>Viridiplantae</taxon>
        <taxon>Streptophyta</taxon>
        <taxon>Embryophyta</taxon>
        <taxon>Tracheophyta</taxon>
        <taxon>Spermatophyta</taxon>
        <taxon>Magnoliopsida</taxon>
        <taxon>eudicotyledons</taxon>
        <taxon>Gunneridae</taxon>
        <taxon>Pentapetalae</taxon>
        <taxon>asterids</taxon>
        <taxon>Ericales</taxon>
        <taxon>Ericaceae</taxon>
        <taxon>Vaccinioideae</taxon>
        <taxon>Vaccinieae</taxon>
        <taxon>Vaccinium</taxon>
    </lineage>
</organism>
<gene>
    <name evidence="1" type="ORF">Vadar_027081</name>
</gene>
<keyword evidence="2" id="KW-1185">Reference proteome</keyword>
<dbReference type="Proteomes" id="UP000828048">
    <property type="component" value="Chromosome 12"/>
</dbReference>
<comment type="caution">
    <text evidence="1">The sequence shown here is derived from an EMBL/GenBank/DDBJ whole genome shotgun (WGS) entry which is preliminary data.</text>
</comment>
<sequence>MAVYYKFKSAKDYDSIPTDGHFISVANLKEKVFELKHLGRGTDFDLVVTNAQTNEEYLDEAVLIPRNTSVLVRRVPGRPRMRIVTGAVITHDMPKVEDNSKINDGPTKSSFLGADSSAVENHEDPEWDEFGNDLYAIPEVLPIQTTNPILHAAPPGKDDEDRKIEALINTPALDWHGQTSDSFGPGRGFGRGMGGRMMGGRGFGRGGLEWKTPPPGYVCHRCKVAGHFIQHCPTNGDHDYDLKRVKPPTGIPKSMLMTTSDGSYVLPSGAVAVLKPNEAAFEKQMDGLPSTRSVSDLPAELHCPLCKEVMKNAVLTSKCCFNSFCDTCIRDHIITKSVCVCGATNSIADDLLPNKTLRDTINRILESNNSSAGSALQVQDMESKIPHPKFPSPTSSAASKGEQGPPPQSEETSKVHVSGEVANAPQNTLENGRTRKFASASEVMHDSISLKEPASQGSIPVAKDILQQKPVSGEAGKKKKKKRDRVPLNAVETQWNVADNSMMPLCPSSYNPYWTGMQAGIDGYAHPYGGPLPYMGYGLGPSDIAFGILAQNPFGAQGYLMPPGPPQMDLANFGMAFNAGPPIVGREQFEARKADLRRKHEIESRGNRREPSKGGELRREMDGSSGNASSLKPQYKSNPHPSSADHHRSSSTNDHHRGSTNNDHHRRRHQTEKASVDHLSDYPKPQQRQSSSSSSKRKSDLEYDNNHRGHRASADEVYKASTSKKAMMVSSRKGVSAGDYESSDDDEDRHFKRRRRSRNDREGNHREH</sequence>
<protein>
    <submittedName>
        <fullName evidence="1">Uncharacterized protein</fullName>
    </submittedName>
</protein>
<reference evidence="1 2" key="1">
    <citation type="journal article" date="2021" name="Hortic Res">
        <title>High-quality reference genome and annotation aids understanding of berry development for evergreen blueberry (Vaccinium darrowii).</title>
        <authorList>
            <person name="Yu J."/>
            <person name="Hulse-Kemp A.M."/>
            <person name="Babiker E."/>
            <person name="Staton M."/>
        </authorList>
    </citation>
    <scope>NUCLEOTIDE SEQUENCE [LARGE SCALE GENOMIC DNA]</scope>
    <source>
        <strain evidence="2">cv. NJ 8807/NJ 8810</strain>
        <tissue evidence="1">Young leaf</tissue>
    </source>
</reference>
<proteinExistence type="predicted"/>
<name>A0ACB7ZF68_9ERIC</name>
<evidence type="ECO:0000313" key="1">
    <source>
        <dbReference type="EMBL" id="KAH7864217.1"/>
    </source>
</evidence>
<dbReference type="EMBL" id="CM037162">
    <property type="protein sequence ID" value="KAH7864217.1"/>
    <property type="molecule type" value="Genomic_DNA"/>
</dbReference>
<accession>A0ACB7ZF68</accession>